<dbReference type="VEuPathDB" id="ToxoDB:EMWEY_00010060"/>
<dbReference type="GO" id="GO:0004441">
    <property type="term" value="F:inositol-1,4-bisphosphate 1-phosphatase activity"/>
    <property type="evidence" value="ECO:0007669"/>
    <property type="project" value="UniProtKB-EC"/>
</dbReference>
<comment type="similarity">
    <text evidence="1">Belongs to the inositol monophosphatase superfamily.</text>
</comment>
<accession>U6MAX9</accession>
<dbReference type="RefSeq" id="XP_013338027.1">
    <property type="nucleotide sequence ID" value="XM_013482573.1"/>
</dbReference>
<dbReference type="InterPro" id="IPR050725">
    <property type="entry name" value="CysQ/Inositol_MonoPase"/>
</dbReference>
<keyword evidence="3 7" id="KW-0479">Metal-binding</keyword>
<dbReference type="PANTHER" id="PTHR43028">
    <property type="entry name" value="3'(2'),5'-BISPHOSPHATE NUCLEOTIDASE 1"/>
    <property type="match status" value="1"/>
</dbReference>
<evidence type="ECO:0000313" key="8">
    <source>
        <dbReference type="EMBL" id="CDJ61377.1"/>
    </source>
</evidence>
<dbReference type="OrthoDB" id="10254945at2759"/>
<dbReference type="GeneID" id="25334992"/>
<gene>
    <name evidence="8" type="ORF">EMWEY_00010060</name>
</gene>
<dbReference type="Pfam" id="PF00459">
    <property type="entry name" value="Inositol_P"/>
    <property type="match status" value="1"/>
</dbReference>
<reference evidence="8" key="2">
    <citation type="submission" date="2013-10" db="EMBL/GenBank/DDBJ databases">
        <authorList>
            <person name="Aslett M."/>
        </authorList>
    </citation>
    <scope>NUCLEOTIDE SEQUENCE [LARGE SCALE GENOMIC DNA]</scope>
    <source>
        <strain evidence="8">Weybridge</strain>
    </source>
</reference>
<dbReference type="Gene3D" id="3.30.540.10">
    <property type="entry name" value="Fructose-1,6-Bisphosphatase, subunit A, domain 1"/>
    <property type="match status" value="1"/>
</dbReference>
<reference evidence="8" key="1">
    <citation type="submission" date="2013-10" db="EMBL/GenBank/DDBJ databases">
        <title>Genomic analysis of the causative agents of coccidiosis in chickens.</title>
        <authorList>
            <person name="Reid A.J."/>
            <person name="Blake D."/>
            <person name="Billington K."/>
            <person name="Browne H."/>
            <person name="Dunn M."/>
            <person name="Hung S."/>
            <person name="Kawahara F."/>
            <person name="Miranda-Saavedra D."/>
            <person name="Mourier T."/>
            <person name="Nagra H."/>
            <person name="Otto T.D."/>
            <person name="Rawlings N."/>
            <person name="Sanchez A."/>
            <person name="Sanders M."/>
            <person name="Subramaniam C."/>
            <person name="Tay Y."/>
            <person name="Dear P."/>
            <person name="Doerig C."/>
            <person name="Gruber A."/>
            <person name="Parkinson J."/>
            <person name="Shirley M."/>
            <person name="Wan K.L."/>
            <person name="Berriman M."/>
            <person name="Tomley F."/>
            <person name="Pain A."/>
        </authorList>
    </citation>
    <scope>NUCLEOTIDE SEQUENCE [LARGE SCALE GENOMIC DNA]</scope>
    <source>
        <strain evidence="8">Weybridge</strain>
    </source>
</reference>
<evidence type="ECO:0000256" key="4">
    <source>
        <dbReference type="ARBA" id="ARBA00022842"/>
    </source>
</evidence>
<dbReference type="PROSITE" id="PS00629">
    <property type="entry name" value="IMP_1"/>
    <property type="match status" value="1"/>
</dbReference>
<keyword evidence="4 7" id="KW-0460">Magnesium</keyword>
<evidence type="ECO:0000256" key="5">
    <source>
        <dbReference type="ARBA" id="ARBA00044465"/>
    </source>
</evidence>
<name>U6MAX9_EIMMA</name>
<dbReference type="GO" id="GO:0046872">
    <property type="term" value="F:metal ion binding"/>
    <property type="evidence" value="ECO:0007669"/>
    <property type="project" value="UniProtKB-KW"/>
</dbReference>
<feature type="binding site" evidence="7">
    <location>
        <position position="172"/>
    </location>
    <ligand>
        <name>Mg(2+)</name>
        <dbReference type="ChEBI" id="CHEBI:18420"/>
        <label>1</label>
        <note>catalytic</note>
    </ligand>
</feature>
<dbReference type="SUPFAM" id="SSF56655">
    <property type="entry name" value="Carbohydrate phosphatase"/>
    <property type="match status" value="1"/>
</dbReference>
<protein>
    <submittedName>
        <fullName evidence="8">Inositol monophosphatase domain-containing protein, putative</fullName>
    </submittedName>
</protein>
<dbReference type="InterPro" id="IPR000760">
    <property type="entry name" value="Inositol_monophosphatase-like"/>
</dbReference>
<keyword evidence="9" id="KW-1185">Reference proteome</keyword>
<evidence type="ECO:0000256" key="3">
    <source>
        <dbReference type="ARBA" id="ARBA00022723"/>
    </source>
</evidence>
<evidence type="ECO:0000256" key="6">
    <source>
        <dbReference type="ARBA" id="ARBA00044478"/>
    </source>
</evidence>
<evidence type="ECO:0000256" key="7">
    <source>
        <dbReference type="PIRSR" id="PIRSR600760-2"/>
    </source>
</evidence>
<comment type="catalytic activity">
    <reaction evidence="6">
        <text>1D-myo-inositol 1,4-bisphosphate + H2O = 1D-myo-inositol 4-phosphate + phosphate</text>
        <dbReference type="Rhea" id="RHEA:15553"/>
        <dbReference type="ChEBI" id="CHEBI:15377"/>
        <dbReference type="ChEBI" id="CHEBI:43474"/>
        <dbReference type="ChEBI" id="CHEBI:58282"/>
        <dbReference type="ChEBI" id="CHEBI:58469"/>
        <dbReference type="EC" id="3.1.3.57"/>
    </reaction>
    <physiologicalReaction direction="left-to-right" evidence="6">
        <dbReference type="Rhea" id="RHEA:15554"/>
    </physiologicalReaction>
</comment>
<evidence type="ECO:0000313" key="9">
    <source>
        <dbReference type="Proteomes" id="UP000030763"/>
    </source>
</evidence>
<feature type="binding site" evidence="7">
    <location>
        <position position="192"/>
    </location>
    <ligand>
        <name>Mg(2+)</name>
        <dbReference type="ChEBI" id="CHEBI:18420"/>
        <label>1</label>
        <note>catalytic</note>
    </ligand>
</feature>
<comment type="catalytic activity">
    <reaction evidence="5">
        <text>1D-myo-inositol 1,3,4-trisphosphate + H2O = 1D-myo-inositol 3,4-bisphosphate + phosphate</text>
        <dbReference type="Rhea" id="RHEA:70319"/>
        <dbReference type="ChEBI" id="CHEBI:15377"/>
        <dbReference type="ChEBI" id="CHEBI:43474"/>
        <dbReference type="ChEBI" id="CHEBI:58414"/>
        <dbReference type="ChEBI" id="CHEBI:83241"/>
    </reaction>
    <physiologicalReaction direction="left-to-right" evidence="5">
        <dbReference type="Rhea" id="RHEA:70320"/>
    </physiologicalReaction>
</comment>
<feature type="binding site" evidence="7">
    <location>
        <position position="195"/>
    </location>
    <ligand>
        <name>Mg(2+)</name>
        <dbReference type="ChEBI" id="CHEBI:18420"/>
        <label>1</label>
        <note>catalytic</note>
    </ligand>
</feature>
<dbReference type="AlphaFoldDB" id="U6MAX9"/>
<proteinExistence type="inferred from homology"/>
<comment type="cofactor">
    <cofactor evidence="7">
        <name>Mg(2+)</name>
        <dbReference type="ChEBI" id="CHEBI:18420"/>
    </cofactor>
</comment>
<organism evidence="8 9">
    <name type="scientific">Eimeria maxima</name>
    <name type="common">Coccidian parasite</name>
    <dbReference type="NCBI Taxonomy" id="5804"/>
    <lineage>
        <taxon>Eukaryota</taxon>
        <taxon>Sar</taxon>
        <taxon>Alveolata</taxon>
        <taxon>Apicomplexa</taxon>
        <taxon>Conoidasida</taxon>
        <taxon>Coccidia</taxon>
        <taxon>Eucoccidiorida</taxon>
        <taxon>Eimeriorina</taxon>
        <taxon>Eimeriidae</taxon>
        <taxon>Eimeria</taxon>
    </lineage>
</organism>
<dbReference type="Proteomes" id="UP000030763">
    <property type="component" value="Unassembled WGS sequence"/>
</dbReference>
<evidence type="ECO:0000256" key="1">
    <source>
        <dbReference type="ARBA" id="ARBA00009759"/>
    </source>
</evidence>
<dbReference type="EMBL" id="HG722070">
    <property type="protein sequence ID" value="CDJ61377.1"/>
    <property type="molecule type" value="Genomic_DNA"/>
</dbReference>
<dbReference type="InterPro" id="IPR020583">
    <property type="entry name" value="Inositol_monoP_metal-BS"/>
</dbReference>
<feature type="binding site" evidence="7">
    <location>
        <position position="194"/>
    </location>
    <ligand>
        <name>Mg(2+)</name>
        <dbReference type="ChEBI" id="CHEBI:18420"/>
        <label>1</label>
        <note>catalytic</note>
    </ligand>
</feature>
<evidence type="ECO:0000256" key="2">
    <source>
        <dbReference type="ARBA" id="ARBA00022671"/>
    </source>
</evidence>
<keyword evidence="2" id="KW-0452">Lithium</keyword>
<sequence length="296" mass="32137">MKQKVDYFCSKDKFIQILEGRSAKARAERRRGPLQAPLTPVGSGCAAVEQLQRHNVKQNWQNRGSLVPQVHKSAQEMQQNHARGPPMGPPLTCSDLPPVEAGDGRKVDVSDLIHLCRRACNAILEVYTQPEEEWQVEHKGGTEPLTKADLQSNRVLLGGLRDLCPGCLLVSEESTHASAAARAAAEFVWLVDPLDGTKEFIKRNGEFCVNMGLCFRGAPVLGIVGAPVSGAMYVGGEALGGAWELQKEGDRLLPLSCRVFSWGDTGLKVTASSSHSSPDTCAFLARLKQPQMQQIG</sequence>
<dbReference type="PANTHER" id="PTHR43028:SF5">
    <property type="entry name" value="3'(2'),5'-BISPHOSPHATE NUCLEOTIDASE 1"/>
    <property type="match status" value="1"/>
</dbReference>